<feature type="region of interest" description="Disordered" evidence="5">
    <location>
        <begin position="808"/>
        <end position="1226"/>
    </location>
</feature>
<feature type="region of interest" description="Disordered" evidence="5">
    <location>
        <begin position="1354"/>
        <end position="1398"/>
    </location>
</feature>
<feature type="compositionally biased region" description="Low complexity" evidence="5">
    <location>
        <begin position="1044"/>
        <end position="1053"/>
    </location>
</feature>
<feature type="compositionally biased region" description="Low complexity" evidence="5">
    <location>
        <begin position="1074"/>
        <end position="1089"/>
    </location>
</feature>
<feature type="compositionally biased region" description="Gly residues" evidence="5">
    <location>
        <begin position="847"/>
        <end position="872"/>
    </location>
</feature>
<gene>
    <name evidence="8" type="ORF">PECAL_1P16210</name>
</gene>
<proteinExistence type="inferred from homology"/>
<feature type="compositionally biased region" description="Acidic residues" evidence="5">
    <location>
        <begin position="1108"/>
        <end position="1117"/>
    </location>
</feature>
<dbReference type="Proteomes" id="UP000789595">
    <property type="component" value="Unassembled WGS sequence"/>
</dbReference>
<dbReference type="Pfam" id="PF24882">
    <property type="entry name" value="WHD_ORC2"/>
    <property type="match status" value="1"/>
</dbReference>
<comment type="caution">
    <text evidence="8">The sequence shown here is derived from an EMBL/GenBank/DDBJ whole genome shotgun (WGS) entry which is preliminary data.</text>
</comment>
<feature type="region of interest" description="Disordered" evidence="5">
    <location>
        <begin position="464"/>
        <end position="492"/>
    </location>
</feature>
<protein>
    <recommendedName>
        <fullName evidence="10">Origin recognition complex subunit 2</fullName>
    </recommendedName>
</protein>
<feature type="compositionally biased region" description="Low complexity" evidence="5">
    <location>
        <begin position="372"/>
        <end position="383"/>
    </location>
</feature>
<feature type="region of interest" description="Disordered" evidence="5">
    <location>
        <begin position="576"/>
        <end position="619"/>
    </location>
</feature>
<evidence type="ECO:0008006" key="10">
    <source>
        <dbReference type="Google" id="ProtNLM"/>
    </source>
</evidence>
<evidence type="ECO:0000256" key="3">
    <source>
        <dbReference type="ARBA" id="ARBA00022705"/>
    </source>
</evidence>
<evidence type="ECO:0000313" key="9">
    <source>
        <dbReference type="Proteomes" id="UP000789595"/>
    </source>
</evidence>
<evidence type="ECO:0000259" key="7">
    <source>
        <dbReference type="Pfam" id="PF24882"/>
    </source>
</evidence>
<dbReference type="PANTHER" id="PTHR14052">
    <property type="entry name" value="ORIGIN RECOGNITION COMPLEX SUBUNIT 2"/>
    <property type="match status" value="1"/>
</dbReference>
<feature type="compositionally biased region" description="Basic residues" evidence="5">
    <location>
        <begin position="1121"/>
        <end position="1130"/>
    </location>
</feature>
<feature type="compositionally biased region" description="Acidic residues" evidence="5">
    <location>
        <begin position="831"/>
        <end position="840"/>
    </location>
</feature>
<evidence type="ECO:0000259" key="6">
    <source>
        <dbReference type="Pfam" id="PF04084"/>
    </source>
</evidence>
<dbReference type="InterPro" id="IPR056772">
    <property type="entry name" value="RecA-like_ORC2"/>
</dbReference>
<dbReference type="GO" id="GO:0006260">
    <property type="term" value="P:DNA replication"/>
    <property type="evidence" value="ECO:0007669"/>
    <property type="project" value="UniProtKB-KW"/>
</dbReference>
<evidence type="ECO:0000256" key="5">
    <source>
        <dbReference type="SAM" id="MobiDB-lite"/>
    </source>
</evidence>
<keyword evidence="9" id="KW-1185">Reference proteome</keyword>
<feature type="compositionally biased region" description="Basic and acidic residues" evidence="5">
    <location>
        <begin position="597"/>
        <end position="617"/>
    </location>
</feature>
<dbReference type="EMBL" id="CAKKNE010000001">
    <property type="protein sequence ID" value="CAH0365195.1"/>
    <property type="molecule type" value="Genomic_DNA"/>
</dbReference>
<name>A0A8J2S781_9STRA</name>
<feature type="compositionally biased region" description="Acidic residues" evidence="5">
    <location>
        <begin position="1054"/>
        <end position="1073"/>
    </location>
</feature>
<dbReference type="OrthoDB" id="346673at2759"/>
<feature type="domain" description="Origin recognition complex subunit 2 winged-helix" evidence="7">
    <location>
        <begin position="1645"/>
        <end position="1698"/>
    </location>
</feature>
<feature type="compositionally biased region" description="Pro residues" evidence="5">
    <location>
        <begin position="1149"/>
        <end position="1166"/>
    </location>
</feature>
<sequence>MAHARPPRRSSVGVPLDQLTEFWQVWDCLRDCGWTQVRVGGDPRFVRPGCASGYGQEGFEWFGDDEAVQDHVRDHCIDGRERTGALEWWELWDALRDQGWKRHRSGKLLAPGGSIEGREGAQWFAAPDDVVAFRKRPPTKTKDISEAWRALEALGWKEDARGPHGRKEARYLRPGGVSARRGGIEGQDFFRSREDAVEYAAKHVQEDDDELRVAPASPQIPLTQESPDDPASPRRMSCPIEALGLGDTPRWPVFRNSPIPFDENYGEDGPQQRRLPRREPPVTEEDDDWASLWKDLKRVGWSRAAPSGLETERFLRPGAEHCRALEHKRHFFTSRTEVRDFVRSRRVDCDELTGHVDEDGPSSSDDDVPQAVESPESSDSPVPQRDTPLWRRAPSEIWKTLRDHGWTYKTGDLEYPWHYLRPGARRKGGILGIDYFGSEEQVREFVERKKIDLVTTFGHVDEDAQAAPAEKGTRRQQALKAPSPDQAGYAPSWRGPWAQSWAQLRELGWEWRYGPAGATRWVRPGGIDDESKNVRRDARSGAEFFEGEDAVLRFCREWQVGWQGRTGHVSEQMLMGRARAPRKSQGSAQKGRRRKAPERLADKAQEKKKPKKIEKAKARAAAKRGAVTAVVKRRASDDGVSPSLKPLYKLPLQAMWQRLRADHGWRDARGDNLRPWFYVRPGVSEKRSEWREGRDYFATQEDLRAWCVDHRIDGVERSGSLNEVLESSKPKLVDLRGADLWQRLREVGWIKRASTDASKPPWRFFRPGADVLEVPPTRDHFFCSLEDVADFVVSRAIDGVERKGHVDEVYEAAKPRKRGRKKSPPPPPPPPEDDDDDDGGDAPSAGGPRGRGGGPRGGGGGSRPRRGGGGGGKPPPRKRGRGGGGPRAGSNEDGDAPDRGGCAVAAAAPRRFGRELTNGSAGGAPPSTPMSDDDDDDALRVEPPSPSAPLLTQAAAAVPMSDDDDDDDDALRVAPPSPSAPLLTQEAAAEPLSRSSSDASMGRRRRSGPVSYAEPSLKARLRRSSAGSVCEMAPRPTRRSAPTSDAGAAPASWSDDDDDDDDAPAPAASDDDAAPASTSDQDAAAPAAMSDDDVASDDAPPPPASPDAADDEEEAEEAPAPKKKRGRPRKSPAAAEDDDAPAPVVLKAPPMPPAALPPSPQTPRRPCPAWDERGWDALLATPPPDRWRGDAALAPFVEAPAAPGVPEKKATSSPSKRRGAADAEEADSSIAARVFDAAYHNMGNNFGALYSRLLKPRGWTYATTANRTGGLYTAPGAKGLSEKIAGTHTFESADEVLKFVREDPSMAKELRRLAGDDASGGGSVFKPSTVSLWRSATTPQTTKGFVSTFFTTKSKEKRGGKRKGYDGHGRRPGKRSRRLDARDARLRGEEERRRAERQAASELVLPSVAEALKYKDPTTLKLSQHFVKDQRRQFGSWLCKLLGGGVSLMLQGFGSKFELLEAFTDEVLREEGEVVVIKGFDDADLRLELIRAASSLKLRLAPLPNEERGSTVAIAKRFAAACAKAQRDVFVVVHSVDAKRLRSQDCQAALAALNASHSYLVASADHVNAPLLWNATTWRAANFCSEDATTFSPYDREAGRWDPFDRTSNAKSQQKLLDTSGLVYVLQSLTPRHVELLRLLATAQQESNEGMLFKTLQSQCRYKMIAHTEDQVHSYLVELTDHGLCRKEVRSGSTYVAVEPGYVEAILAAT</sequence>
<reference evidence="8" key="1">
    <citation type="submission" date="2021-11" db="EMBL/GenBank/DDBJ databases">
        <authorList>
            <consortium name="Genoscope - CEA"/>
            <person name="William W."/>
        </authorList>
    </citation>
    <scope>NUCLEOTIDE SEQUENCE</scope>
</reference>
<evidence type="ECO:0000256" key="2">
    <source>
        <dbReference type="ARBA" id="ARBA00007421"/>
    </source>
</evidence>
<feature type="region of interest" description="Disordered" evidence="5">
    <location>
        <begin position="256"/>
        <end position="286"/>
    </location>
</feature>
<dbReference type="PANTHER" id="PTHR14052:SF0">
    <property type="entry name" value="ORIGIN RECOGNITION COMPLEX SUBUNIT 2"/>
    <property type="match status" value="1"/>
</dbReference>
<comment type="subcellular location">
    <subcellularLocation>
        <location evidence="1">Nucleus</location>
    </subcellularLocation>
</comment>
<comment type="similarity">
    <text evidence="2">Belongs to the ORC2 family.</text>
</comment>
<keyword evidence="3" id="KW-0235">DNA replication</keyword>
<dbReference type="GO" id="GO:0005664">
    <property type="term" value="C:nuclear origin of replication recognition complex"/>
    <property type="evidence" value="ECO:0007669"/>
    <property type="project" value="TreeGrafter"/>
</dbReference>
<keyword evidence="4" id="KW-0539">Nucleus</keyword>
<accession>A0A8J2S781</accession>
<feature type="compositionally biased region" description="Low complexity" evidence="5">
    <location>
        <begin position="1191"/>
        <end position="1202"/>
    </location>
</feature>
<evidence type="ECO:0000256" key="1">
    <source>
        <dbReference type="ARBA" id="ARBA00004123"/>
    </source>
</evidence>
<feature type="compositionally biased region" description="Basic and acidic residues" evidence="5">
    <location>
        <begin position="1378"/>
        <end position="1398"/>
    </location>
</feature>
<dbReference type="Pfam" id="PF04084">
    <property type="entry name" value="RecA-like_ORC2"/>
    <property type="match status" value="1"/>
</dbReference>
<evidence type="ECO:0000313" key="8">
    <source>
        <dbReference type="EMBL" id="CAH0365195.1"/>
    </source>
</evidence>
<feature type="domain" description="Origin recognition complex subunit 2 RecA-like" evidence="6">
    <location>
        <begin position="1426"/>
        <end position="1587"/>
    </location>
</feature>
<organism evidence="8 9">
    <name type="scientific">Pelagomonas calceolata</name>
    <dbReference type="NCBI Taxonomy" id="35677"/>
    <lineage>
        <taxon>Eukaryota</taxon>
        <taxon>Sar</taxon>
        <taxon>Stramenopiles</taxon>
        <taxon>Ochrophyta</taxon>
        <taxon>Pelagophyceae</taxon>
        <taxon>Pelagomonadales</taxon>
        <taxon>Pelagomonadaceae</taxon>
        <taxon>Pelagomonas</taxon>
    </lineage>
</organism>
<dbReference type="GO" id="GO:0003688">
    <property type="term" value="F:DNA replication origin binding"/>
    <property type="evidence" value="ECO:0007669"/>
    <property type="project" value="TreeGrafter"/>
</dbReference>
<evidence type="ECO:0000256" key="4">
    <source>
        <dbReference type="ARBA" id="ARBA00023242"/>
    </source>
</evidence>
<feature type="region of interest" description="Disordered" evidence="5">
    <location>
        <begin position="203"/>
        <end position="243"/>
    </location>
</feature>
<dbReference type="InterPro" id="IPR056773">
    <property type="entry name" value="WHD_ORC2"/>
</dbReference>
<dbReference type="InterPro" id="IPR007220">
    <property type="entry name" value="ORC2"/>
</dbReference>
<feature type="region of interest" description="Disordered" evidence="5">
    <location>
        <begin position="352"/>
        <end position="389"/>
    </location>
</feature>